<feature type="domain" description="RRM" evidence="4">
    <location>
        <begin position="163"/>
        <end position="235"/>
    </location>
</feature>
<dbReference type="InterPro" id="IPR035979">
    <property type="entry name" value="RBD_domain_sf"/>
</dbReference>
<dbReference type="EC" id="2.7.7.7" evidence="5"/>
<dbReference type="CDD" id="cd00590">
    <property type="entry name" value="RRM_SF"/>
    <property type="match status" value="1"/>
</dbReference>
<protein>
    <submittedName>
        <fullName evidence="5">Retrovirus-related Pol polyprotein from transposon TNT 1-94</fullName>
        <ecNumber evidence="5">2.7.7.7</ecNumber>
    </submittedName>
</protein>
<accession>A0A445F0T9</accession>
<keyword evidence="5" id="KW-0808">Transferase</keyword>
<dbReference type="SUPFAM" id="SSF54928">
    <property type="entry name" value="RNA-binding domain, RBD"/>
    <property type="match status" value="1"/>
</dbReference>
<comment type="caution">
    <text evidence="5">The sequence shown here is derived from an EMBL/GenBank/DDBJ whole genome shotgun (WGS) entry which is preliminary data.</text>
</comment>
<proteinExistence type="predicted"/>
<evidence type="ECO:0000256" key="1">
    <source>
        <dbReference type="ARBA" id="ARBA00022884"/>
    </source>
</evidence>
<dbReference type="InterPro" id="IPR000504">
    <property type="entry name" value="RRM_dom"/>
</dbReference>
<keyword evidence="1 2" id="KW-0694">RNA-binding</keyword>
<evidence type="ECO:0000256" key="2">
    <source>
        <dbReference type="PROSITE-ProRule" id="PRU00176"/>
    </source>
</evidence>
<dbReference type="GO" id="GO:0003887">
    <property type="term" value="F:DNA-directed DNA polymerase activity"/>
    <property type="evidence" value="ECO:0007669"/>
    <property type="project" value="UniProtKB-EC"/>
</dbReference>
<keyword evidence="6" id="KW-1185">Reference proteome</keyword>
<dbReference type="InterPro" id="IPR012677">
    <property type="entry name" value="Nucleotide-bd_a/b_plait_sf"/>
</dbReference>
<dbReference type="PROSITE" id="PS50102">
    <property type="entry name" value="RRM"/>
    <property type="match status" value="1"/>
</dbReference>
<name>A0A445F0T9_GLYSO</name>
<dbReference type="AlphaFoldDB" id="A0A445F0T9"/>
<dbReference type="SMART" id="SM00360">
    <property type="entry name" value="RRM"/>
    <property type="match status" value="1"/>
</dbReference>
<sequence length="434" mass="48681">MDVKTTFLNGDLEEVVYMKQPEGFFFSGGEHLVCKLKKSIYGLKQASCQWYLKFHEIISSFGFDETPWINANTTRFVILVLQSPHTCIPALTIEEAEKIGMEGLKLMFFLMFCEMGLLKLLSGRGGGRDRFRRDYPSRHEDNRGNGISGRDNRNSNSNNPPSRHLWVGNLSHNIVEEELAHHFLRYGPLENVAFQPGRSYAFINFRMDEDAIDALRALQGFPLAGNPLRIEFAKAVSVAHLLLLVTFPADYMNLLQKFNSALSRAPVTVGQLHLSLLDSQSQKFLQFLSNKDHDLGLENPAYRAWELLDQPNSSTSEKNIERFLLLRINAIAAGLKSIVFSLSLCLEGRNLVRNWGKKKDRGCKEIKLVVWPLAAPKLELGLGLLTKGEITQTPLEVEATLFSGCKGVPVFPASVKTAVKELKSSGFSKHQVLA</sequence>
<dbReference type="PANTHER" id="PTHR23189">
    <property type="entry name" value="RNA RECOGNITION MOTIF-CONTAINING"/>
    <property type="match status" value="1"/>
</dbReference>
<dbReference type="Proteomes" id="UP000289340">
    <property type="component" value="Chromosome 20"/>
</dbReference>
<dbReference type="Gene3D" id="3.30.70.330">
    <property type="match status" value="1"/>
</dbReference>
<dbReference type="InterPro" id="IPR013103">
    <property type="entry name" value="RVT_2"/>
</dbReference>
<dbReference type="Pfam" id="PF07727">
    <property type="entry name" value="RVT_2"/>
    <property type="match status" value="1"/>
</dbReference>
<gene>
    <name evidence="5" type="ORF">D0Y65_053143</name>
</gene>
<dbReference type="GO" id="GO:0003723">
    <property type="term" value="F:RNA binding"/>
    <property type="evidence" value="ECO:0007669"/>
    <property type="project" value="UniProtKB-UniRule"/>
</dbReference>
<evidence type="ECO:0000313" key="5">
    <source>
        <dbReference type="EMBL" id="RZB42434.1"/>
    </source>
</evidence>
<feature type="compositionally biased region" description="Low complexity" evidence="3">
    <location>
        <begin position="144"/>
        <end position="162"/>
    </location>
</feature>
<evidence type="ECO:0000313" key="6">
    <source>
        <dbReference type="Proteomes" id="UP000289340"/>
    </source>
</evidence>
<keyword evidence="5" id="KW-0548">Nucleotidyltransferase</keyword>
<organism evidence="5 6">
    <name type="scientific">Glycine soja</name>
    <name type="common">Wild soybean</name>
    <dbReference type="NCBI Taxonomy" id="3848"/>
    <lineage>
        <taxon>Eukaryota</taxon>
        <taxon>Viridiplantae</taxon>
        <taxon>Streptophyta</taxon>
        <taxon>Embryophyta</taxon>
        <taxon>Tracheophyta</taxon>
        <taxon>Spermatophyta</taxon>
        <taxon>Magnoliopsida</taxon>
        <taxon>eudicotyledons</taxon>
        <taxon>Gunneridae</taxon>
        <taxon>Pentapetalae</taxon>
        <taxon>rosids</taxon>
        <taxon>fabids</taxon>
        <taxon>Fabales</taxon>
        <taxon>Fabaceae</taxon>
        <taxon>Papilionoideae</taxon>
        <taxon>50 kb inversion clade</taxon>
        <taxon>NPAAA clade</taxon>
        <taxon>indigoferoid/millettioid clade</taxon>
        <taxon>Phaseoleae</taxon>
        <taxon>Glycine</taxon>
        <taxon>Glycine subgen. Soja</taxon>
    </lineage>
</organism>
<dbReference type="EMBL" id="QZWG01000020">
    <property type="protein sequence ID" value="RZB42434.1"/>
    <property type="molecule type" value="Genomic_DNA"/>
</dbReference>
<dbReference type="Pfam" id="PF00076">
    <property type="entry name" value="RRM_1"/>
    <property type="match status" value="1"/>
</dbReference>
<reference evidence="5 6" key="1">
    <citation type="submission" date="2018-09" db="EMBL/GenBank/DDBJ databases">
        <title>A high-quality reference genome of wild soybean provides a powerful tool to mine soybean genomes.</title>
        <authorList>
            <person name="Xie M."/>
            <person name="Chung C.Y.L."/>
            <person name="Li M.-W."/>
            <person name="Wong F.-L."/>
            <person name="Chan T.-F."/>
            <person name="Lam H.-M."/>
        </authorList>
    </citation>
    <scope>NUCLEOTIDE SEQUENCE [LARGE SCALE GENOMIC DNA]</scope>
    <source>
        <strain evidence="6">cv. W05</strain>
        <tissue evidence="5">Hypocotyl of etiolated seedlings</tissue>
    </source>
</reference>
<evidence type="ECO:0000256" key="3">
    <source>
        <dbReference type="SAM" id="MobiDB-lite"/>
    </source>
</evidence>
<feature type="region of interest" description="Disordered" evidence="3">
    <location>
        <begin position="124"/>
        <end position="162"/>
    </location>
</feature>
<evidence type="ECO:0000259" key="4">
    <source>
        <dbReference type="PROSITE" id="PS50102"/>
    </source>
</evidence>
<feature type="compositionally biased region" description="Basic and acidic residues" evidence="3">
    <location>
        <begin position="126"/>
        <end position="143"/>
    </location>
</feature>